<dbReference type="InterPro" id="IPR001680">
    <property type="entry name" value="WD40_rpt"/>
</dbReference>
<accession>A0ABT2VMR0</accession>
<dbReference type="InterPro" id="IPR011047">
    <property type="entry name" value="Quinoprotein_ADH-like_sf"/>
</dbReference>
<dbReference type="SUPFAM" id="SSF50998">
    <property type="entry name" value="Quinoprotein alcohol dehydrogenase-like"/>
    <property type="match status" value="1"/>
</dbReference>
<comment type="caution">
    <text evidence="2">The sequence shown here is derived from an EMBL/GenBank/DDBJ whole genome shotgun (WGS) entry which is preliminary data.</text>
</comment>
<name>A0ABT2VMR0_9ALTE</name>
<feature type="repeat" description="WD" evidence="1">
    <location>
        <begin position="227"/>
        <end position="268"/>
    </location>
</feature>
<dbReference type="PROSITE" id="PS50294">
    <property type="entry name" value="WD_REPEATS_REGION"/>
    <property type="match status" value="1"/>
</dbReference>
<dbReference type="PANTHER" id="PTHR19879:SF9">
    <property type="entry name" value="TRANSCRIPTION INITIATION FACTOR TFIID SUBUNIT 5"/>
    <property type="match status" value="1"/>
</dbReference>
<sequence>MAGCTVPDTTPLSSVRLADGGAYAADVSPDGTVSVVSGVDNGIKVWETGATTPKFRWRHQGEGNNLVVSVHISADNQYVVSSDRTAFALWSVETGEPVGFWRIDESSIRDIAVANDGRGVLVGRSSGQVMYFEPGTQRRLEFLGHQEKINSVDLSPNGKFALTGGNDYTAYLWSTDSGQIIHTFHHPTRVTLVALDDAGRYLFTADSQQKSQIWDAQTGAPVSQLQYIARQKMFTDAVFSKDGKYLLTGSPSRRVNLWEVRTGELVESWKVAPRENQTPATAVVYGVGFLNPQTILTQSSSGLAETWEINYDQ</sequence>
<dbReference type="Proteomes" id="UP001209257">
    <property type="component" value="Unassembled WGS sequence"/>
</dbReference>
<evidence type="ECO:0000313" key="3">
    <source>
        <dbReference type="Proteomes" id="UP001209257"/>
    </source>
</evidence>
<dbReference type="InterPro" id="IPR015943">
    <property type="entry name" value="WD40/YVTN_repeat-like_dom_sf"/>
</dbReference>
<dbReference type="Pfam" id="PF00400">
    <property type="entry name" value="WD40"/>
    <property type="match status" value="3"/>
</dbReference>
<protein>
    <recommendedName>
        <fullName evidence="4">Translation initiation factor beta propellor-like domain-containing protein</fullName>
    </recommendedName>
</protein>
<dbReference type="EMBL" id="JAOTJC010000004">
    <property type="protein sequence ID" value="MCU7553526.1"/>
    <property type="molecule type" value="Genomic_DNA"/>
</dbReference>
<organism evidence="2 3">
    <name type="scientific">Alteromonas salexigens</name>
    <dbReference type="NCBI Taxonomy" id="2982530"/>
    <lineage>
        <taxon>Bacteria</taxon>
        <taxon>Pseudomonadati</taxon>
        <taxon>Pseudomonadota</taxon>
        <taxon>Gammaproteobacteria</taxon>
        <taxon>Alteromonadales</taxon>
        <taxon>Alteromonadaceae</taxon>
        <taxon>Alteromonas/Salinimonas group</taxon>
        <taxon>Alteromonas</taxon>
    </lineage>
</organism>
<evidence type="ECO:0000313" key="2">
    <source>
        <dbReference type="EMBL" id="MCU7553526.1"/>
    </source>
</evidence>
<feature type="repeat" description="WD" evidence="1">
    <location>
        <begin position="183"/>
        <end position="224"/>
    </location>
</feature>
<evidence type="ECO:0008006" key="4">
    <source>
        <dbReference type="Google" id="ProtNLM"/>
    </source>
</evidence>
<proteinExistence type="predicted"/>
<dbReference type="PANTHER" id="PTHR19879">
    <property type="entry name" value="TRANSCRIPTION INITIATION FACTOR TFIID"/>
    <property type="match status" value="1"/>
</dbReference>
<keyword evidence="1" id="KW-0853">WD repeat</keyword>
<feature type="repeat" description="WD" evidence="1">
    <location>
        <begin position="142"/>
        <end position="183"/>
    </location>
</feature>
<keyword evidence="3" id="KW-1185">Reference proteome</keyword>
<dbReference type="Gene3D" id="2.130.10.10">
    <property type="entry name" value="YVTN repeat-like/Quinoprotein amine dehydrogenase"/>
    <property type="match status" value="2"/>
</dbReference>
<evidence type="ECO:0000256" key="1">
    <source>
        <dbReference type="PROSITE-ProRule" id="PRU00221"/>
    </source>
</evidence>
<dbReference type="PROSITE" id="PS50082">
    <property type="entry name" value="WD_REPEATS_2"/>
    <property type="match status" value="3"/>
</dbReference>
<dbReference type="SMART" id="SM00320">
    <property type="entry name" value="WD40"/>
    <property type="match status" value="6"/>
</dbReference>
<gene>
    <name evidence="2" type="ORF">OCL06_02805</name>
</gene>
<reference evidence="3" key="1">
    <citation type="submission" date="2023-07" db="EMBL/GenBank/DDBJ databases">
        <title>Study on multiphase classification of strain Alteromonas salexigens isolated from the Yellow Sea.</title>
        <authorList>
            <person name="Sun L."/>
        </authorList>
    </citation>
    <scope>NUCLEOTIDE SEQUENCE [LARGE SCALE GENOMIC DNA]</scope>
    <source>
        <strain evidence="3">ASW11-19</strain>
    </source>
</reference>
<dbReference type="RefSeq" id="WP_262992346.1">
    <property type="nucleotide sequence ID" value="NZ_JAOTJC010000004.1"/>
</dbReference>